<evidence type="ECO:0000313" key="1">
    <source>
        <dbReference type="EMBL" id="WAQ98135.1"/>
    </source>
</evidence>
<keyword evidence="2" id="KW-1185">Reference proteome</keyword>
<dbReference type="EMBL" id="CP111014">
    <property type="protein sequence ID" value="WAQ98135.1"/>
    <property type="molecule type" value="Genomic_DNA"/>
</dbReference>
<dbReference type="Proteomes" id="UP001164746">
    <property type="component" value="Chromosome 3"/>
</dbReference>
<evidence type="ECO:0000313" key="2">
    <source>
        <dbReference type="Proteomes" id="UP001164746"/>
    </source>
</evidence>
<protein>
    <submittedName>
        <fullName evidence="1">Uncharacterized protein</fullName>
    </submittedName>
</protein>
<name>A0ABY7DT60_MYAAR</name>
<reference evidence="1" key="1">
    <citation type="submission" date="2022-11" db="EMBL/GenBank/DDBJ databases">
        <title>Centuries of genome instability and evolution in soft-shell clam transmissible cancer (bioRxiv).</title>
        <authorList>
            <person name="Hart S.F.M."/>
            <person name="Yonemitsu M.A."/>
            <person name="Giersch R.M."/>
            <person name="Beal B.F."/>
            <person name="Arriagada G."/>
            <person name="Davis B.W."/>
            <person name="Ostrander E.A."/>
            <person name="Goff S.P."/>
            <person name="Metzger M.J."/>
        </authorList>
    </citation>
    <scope>NUCLEOTIDE SEQUENCE</scope>
    <source>
        <strain evidence="1">MELC-2E11</strain>
        <tissue evidence="1">Siphon/mantle</tissue>
    </source>
</reference>
<accession>A0ABY7DT60</accession>
<feature type="non-terminal residue" evidence="1">
    <location>
        <position position="1"/>
    </location>
</feature>
<organism evidence="1 2">
    <name type="scientific">Mya arenaria</name>
    <name type="common">Soft-shell clam</name>
    <dbReference type="NCBI Taxonomy" id="6604"/>
    <lineage>
        <taxon>Eukaryota</taxon>
        <taxon>Metazoa</taxon>
        <taxon>Spiralia</taxon>
        <taxon>Lophotrochozoa</taxon>
        <taxon>Mollusca</taxon>
        <taxon>Bivalvia</taxon>
        <taxon>Autobranchia</taxon>
        <taxon>Heteroconchia</taxon>
        <taxon>Euheterodonta</taxon>
        <taxon>Imparidentia</taxon>
        <taxon>Neoheterodontei</taxon>
        <taxon>Myida</taxon>
        <taxon>Myoidea</taxon>
        <taxon>Myidae</taxon>
        <taxon>Mya</taxon>
    </lineage>
</organism>
<sequence length="96" mass="11310">MYTRFKHIPMRDALVEFIHSDYSPESATMPDMLVCDECSIMSCEFIRCKSRQRWCNKRFSTDDHAEASPLKSWISDVECKLNGSGYEREDSDNDEW</sequence>
<gene>
    <name evidence="1" type="ORF">MAR_022508</name>
</gene>
<proteinExistence type="predicted"/>